<feature type="transmembrane region" description="Helical" evidence="6">
    <location>
        <begin position="80"/>
        <end position="101"/>
    </location>
</feature>
<evidence type="ECO:0000256" key="6">
    <source>
        <dbReference type="SAM" id="Phobius"/>
    </source>
</evidence>
<dbReference type="InterPro" id="IPR020846">
    <property type="entry name" value="MFS_dom"/>
</dbReference>
<organism evidence="8">
    <name type="scientific">marine metagenome</name>
    <dbReference type="NCBI Taxonomy" id="408172"/>
    <lineage>
        <taxon>unclassified sequences</taxon>
        <taxon>metagenomes</taxon>
        <taxon>ecological metagenomes</taxon>
    </lineage>
</organism>
<dbReference type="PANTHER" id="PTHR43124">
    <property type="entry name" value="PURINE EFFLUX PUMP PBUE"/>
    <property type="match status" value="1"/>
</dbReference>
<proteinExistence type="predicted"/>
<feature type="transmembrane region" description="Helical" evidence="6">
    <location>
        <begin position="140"/>
        <end position="158"/>
    </location>
</feature>
<dbReference type="PANTHER" id="PTHR43124:SF3">
    <property type="entry name" value="CHLORAMPHENICOL EFFLUX PUMP RV0191"/>
    <property type="match status" value="1"/>
</dbReference>
<keyword evidence="2" id="KW-1003">Cell membrane</keyword>
<evidence type="ECO:0000313" key="8">
    <source>
        <dbReference type="EMBL" id="SVB24291.1"/>
    </source>
</evidence>
<evidence type="ECO:0000256" key="1">
    <source>
        <dbReference type="ARBA" id="ARBA00004651"/>
    </source>
</evidence>
<evidence type="ECO:0000256" key="2">
    <source>
        <dbReference type="ARBA" id="ARBA00022475"/>
    </source>
</evidence>
<dbReference type="GO" id="GO:0022857">
    <property type="term" value="F:transmembrane transporter activity"/>
    <property type="evidence" value="ECO:0007669"/>
    <property type="project" value="InterPro"/>
</dbReference>
<feature type="transmembrane region" description="Helical" evidence="6">
    <location>
        <begin position="350"/>
        <end position="372"/>
    </location>
</feature>
<dbReference type="InterPro" id="IPR036259">
    <property type="entry name" value="MFS_trans_sf"/>
</dbReference>
<evidence type="ECO:0000256" key="4">
    <source>
        <dbReference type="ARBA" id="ARBA00022989"/>
    </source>
</evidence>
<comment type="subcellular location">
    <subcellularLocation>
        <location evidence="1">Cell membrane</location>
        <topology evidence="1">Multi-pass membrane protein</topology>
    </subcellularLocation>
</comment>
<gene>
    <name evidence="8" type="ORF">METZ01_LOCUS177145</name>
</gene>
<dbReference type="InterPro" id="IPR011701">
    <property type="entry name" value="MFS"/>
</dbReference>
<feature type="domain" description="Major facilitator superfamily (MFS) profile" evidence="7">
    <location>
        <begin position="1"/>
        <end position="409"/>
    </location>
</feature>
<dbReference type="PROSITE" id="PS50850">
    <property type="entry name" value="MFS"/>
    <property type="match status" value="1"/>
</dbReference>
<dbReference type="Gene3D" id="1.20.1250.20">
    <property type="entry name" value="MFS general substrate transporter like domains"/>
    <property type="match status" value="1"/>
</dbReference>
<accession>A0A382CF48</accession>
<feature type="transmembrane region" description="Helical" evidence="6">
    <location>
        <begin position="12"/>
        <end position="32"/>
    </location>
</feature>
<feature type="transmembrane region" description="Helical" evidence="6">
    <location>
        <begin position="384"/>
        <end position="403"/>
    </location>
</feature>
<evidence type="ECO:0000256" key="5">
    <source>
        <dbReference type="ARBA" id="ARBA00023136"/>
    </source>
</evidence>
<keyword evidence="3 6" id="KW-0812">Transmembrane</keyword>
<evidence type="ECO:0000259" key="7">
    <source>
        <dbReference type="PROSITE" id="PS50850"/>
    </source>
</evidence>
<evidence type="ECO:0000256" key="3">
    <source>
        <dbReference type="ARBA" id="ARBA00022692"/>
    </source>
</evidence>
<feature type="transmembrane region" description="Helical" evidence="6">
    <location>
        <begin position="312"/>
        <end position="338"/>
    </location>
</feature>
<keyword evidence="5 6" id="KW-0472">Membrane</keyword>
<sequence>MKNLINGPRRSLILVVTMCVAEICGMAGYSLWPAMIPDFQVRWNLSSTSVGWIGGSYFFGFVIATWPLSSLTDRVDPKKVYLLCMSISFIGTIGFAVNAQGFWTATIWRTLQGIGLAGTYMPGLKLLTDIVPESDRSRSVAWYTALFYVGAALSLYIGMNLNGLMNWKSIWIFVSIGPAFALLIVWLIIPATPPKISYKSKKSLLDLRVAINNPKVMGYTIAYFAHCAELMGFATWIVAFLTYSHSLQHAGATGTTLSIGTIATFVTLLAVPSSVIGNELSALFGRLLLLRVVMFGSAIVAIILGFSASLNFPIILCLLVLYGITVTADSATITAGLVEAADQGHLGTVMATYSLIGFIGASIGPVVFGFMLDLGGGESNSLGWKLGFISLAVMVCLGPFAIAQGHKHR</sequence>
<name>A0A382CF48_9ZZZZ</name>
<reference evidence="8" key="1">
    <citation type="submission" date="2018-05" db="EMBL/GenBank/DDBJ databases">
        <authorList>
            <person name="Lanie J.A."/>
            <person name="Ng W.-L."/>
            <person name="Kazmierczak K.M."/>
            <person name="Andrzejewski T.M."/>
            <person name="Davidsen T.M."/>
            <person name="Wayne K.J."/>
            <person name="Tettelin H."/>
            <person name="Glass J.I."/>
            <person name="Rusch D."/>
            <person name="Podicherti R."/>
            <person name="Tsui H.-C.T."/>
            <person name="Winkler M.E."/>
        </authorList>
    </citation>
    <scope>NUCLEOTIDE SEQUENCE</scope>
</reference>
<feature type="transmembrane region" description="Helical" evidence="6">
    <location>
        <begin position="221"/>
        <end position="243"/>
    </location>
</feature>
<dbReference type="AlphaFoldDB" id="A0A382CF48"/>
<feature type="transmembrane region" description="Helical" evidence="6">
    <location>
        <begin position="288"/>
        <end position="306"/>
    </location>
</feature>
<protein>
    <recommendedName>
        <fullName evidence="7">Major facilitator superfamily (MFS) profile domain-containing protein</fullName>
    </recommendedName>
</protein>
<dbReference type="InterPro" id="IPR050189">
    <property type="entry name" value="MFS_Efflux_Transporters"/>
</dbReference>
<dbReference type="SUPFAM" id="SSF103473">
    <property type="entry name" value="MFS general substrate transporter"/>
    <property type="match status" value="1"/>
</dbReference>
<feature type="transmembrane region" description="Helical" evidence="6">
    <location>
        <begin position="170"/>
        <end position="189"/>
    </location>
</feature>
<dbReference type="EMBL" id="UINC01034054">
    <property type="protein sequence ID" value="SVB24291.1"/>
    <property type="molecule type" value="Genomic_DNA"/>
</dbReference>
<feature type="transmembrane region" description="Helical" evidence="6">
    <location>
        <begin position="255"/>
        <end position="276"/>
    </location>
</feature>
<dbReference type="Pfam" id="PF07690">
    <property type="entry name" value="MFS_1"/>
    <property type="match status" value="1"/>
</dbReference>
<feature type="transmembrane region" description="Helical" evidence="6">
    <location>
        <begin position="52"/>
        <end position="68"/>
    </location>
</feature>
<keyword evidence="4 6" id="KW-1133">Transmembrane helix</keyword>
<dbReference type="GO" id="GO:0005886">
    <property type="term" value="C:plasma membrane"/>
    <property type="evidence" value="ECO:0007669"/>
    <property type="project" value="UniProtKB-SubCell"/>
</dbReference>